<feature type="chain" id="PRO_5004337802" evidence="2">
    <location>
        <begin position="19"/>
        <end position="181"/>
    </location>
</feature>
<keyword evidence="4" id="KW-1185">Reference proteome</keyword>
<dbReference type="RefSeq" id="NP_509987.1">
    <property type="nucleotide sequence ID" value="NM_077586.7"/>
</dbReference>
<dbReference type="IntAct" id="Q9XWT3">
    <property type="interactions" value="1"/>
</dbReference>
<proteinExistence type="evidence at protein level"/>
<evidence type="ECO:0000313" key="5">
    <source>
        <dbReference type="WormBase" id="Y62H9A.6"/>
    </source>
</evidence>
<dbReference type="EMBL" id="BX284606">
    <property type="protein sequence ID" value="CAA21562.1"/>
    <property type="molecule type" value="Genomic_DNA"/>
</dbReference>
<evidence type="ECO:0000256" key="1">
    <source>
        <dbReference type="SAM" id="MobiDB-lite"/>
    </source>
</evidence>
<gene>
    <name evidence="3 5" type="primary">ule-5</name>
    <name evidence="3" type="ORF">CELE_Y62H9A.6</name>
    <name evidence="5" type="ORF">Y62H9A.6</name>
</gene>
<evidence type="ECO:0000256" key="2">
    <source>
        <dbReference type="SAM" id="SignalP"/>
    </source>
</evidence>
<dbReference type="OMA" id="EPINIAH"/>
<dbReference type="FunCoup" id="Q9XWT3">
    <property type="interactions" value="823"/>
</dbReference>
<evidence type="ECO:0007829" key="6">
    <source>
        <dbReference type="PeptideAtlas" id="Q9XWT3"/>
    </source>
</evidence>
<reference evidence="3 4" key="1">
    <citation type="journal article" date="1998" name="Science">
        <title>Genome sequence of the nematode C. elegans: a platform for investigating biology.</title>
        <authorList>
            <consortium name="The C. elegans sequencing consortium"/>
            <person name="Sulson J.E."/>
            <person name="Waterston R."/>
        </authorList>
    </citation>
    <scope>NUCLEOTIDE SEQUENCE [LARGE SCALE GENOMIC DNA]</scope>
    <source>
        <strain evidence="3 4">Bristol N2</strain>
    </source>
</reference>
<keyword evidence="2" id="KW-0732">Signal</keyword>
<dbReference type="PANTHER" id="PTHR38633:SF1">
    <property type="entry name" value="UTERINE LUMIN EXPRESSED_LOCAILIZED"/>
    <property type="match status" value="1"/>
</dbReference>
<dbReference type="PaxDb" id="6239-Y62H9A.6"/>
<dbReference type="KEGG" id="cel:CELE_Y62H9A.6"/>
<dbReference type="AGR" id="WB:WBGene00013394"/>
<sequence length="181" mass="19534">MYLLLSLALVCTAAASSGYGIPANDDPSYSPPANDNPSYSAPANSDNRLYYDYSSRSSSSSSDSSEERECRKLREFDLPSELKSIGVKAKFSEMERRGKTYTTISCPSNTKTYAIIADKSGSNVSQGDITIQDAVLLATGVNIDVVGRCRGRRTTVVANNGDEVKIKTVVCVELSTSPDKY</sequence>
<dbReference type="Bgee" id="WBGene00013394">
    <property type="expression patterns" value="Expressed in adult organism and 2 other cell types or tissues"/>
</dbReference>
<dbReference type="STRING" id="6239.Y62H9A.6.1"/>
<dbReference type="CTD" id="181365"/>
<dbReference type="eggNOG" id="ENOG502TI2A">
    <property type="taxonomic scope" value="Eukaryota"/>
</dbReference>
<feature type="compositionally biased region" description="Polar residues" evidence="1">
    <location>
        <begin position="31"/>
        <end position="44"/>
    </location>
</feature>
<evidence type="ECO:0000313" key="3">
    <source>
        <dbReference type="EMBL" id="CAA21562.1"/>
    </source>
</evidence>
<feature type="region of interest" description="Disordered" evidence="1">
    <location>
        <begin position="24"/>
        <end position="68"/>
    </location>
</feature>
<dbReference type="UCSC" id="Y62H9A.6">
    <property type="organism name" value="c. elegans"/>
</dbReference>
<dbReference type="PeptideAtlas" id="Q9XWT3"/>
<dbReference type="AlphaFoldDB" id="Q9XWT3"/>
<keyword evidence="6" id="KW-1267">Proteomics identification</keyword>
<organism evidence="3 4">
    <name type="scientific">Caenorhabditis elegans</name>
    <dbReference type="NCBI Taxonomy" id="6239"/>
    <lineage>
        <taxon>Eukaryota</taxon>
        <taxon>Metazoa</taxon>
        <taxon>Ecdysozoa</taxon>
        <taxon>Nematoda</taxon>
        <taxon>Chromadorea</taxon>
        <taxon>Rhabditida</taxon>
        <taxon>Rhabditina</taxon>
        <taxon>Rhabditomorpha</taxon>
        <taxon>Rhabditoidea</taxon>
        <taxon>Rhabditidae</taxon>
        <taxon>Peloderinae</taxon>
        <taxon>Caenorhabditis</taxon>
    </lineage>
</organism>
<feature type="compositionally biased region" description="Low complexity" evidence="1">
    <location>
        <begin position="45"/>
        <end position="63"/>
    </location>
</feature>
<dbReference type="GeneID" id="181365"/>
<dbReference type="HOGENOM" id="CLU_1564359_0_0_1"/>
<evidence type="ECO:0000313" key="4">
    <source>
        <dbReference type="Proteomes" id="UP000001940"/>
    </source>
</evidence>
<name>Q9XWT3_CAEEL</name>
<dbReference type="DIP" id="DIP-24902N"/>
<dbReference type="WormBase" id="Y62H9A.6">
    <property type="protein sequence ID" value="CE19242"/>
    <property type="gene ID" value="WBGene00013394"/>
    <property type="gene designation" value="ule-5"/>
</dbReference>
<dbReference type="InParanoid" id="Q9XWT3"/>
<dbReference type="PIR" id="T27261">
    <property type="entry name" value="T27261"/>
</dbReference>
<accession>Q9XWT3</accession>
<protein>
    <submittedName>
        <fullName evidence="3">Uterine Lumin Expressed/locailized</fullName>
    </submittedName>
</protein>
<feature type="signal peptide" evidence="2">
    <location>
        <begin position="1"/>
        <end position="18"/>
    </location>
</feature>
<dbReference type="PANTHER" id="PTHR38633">
    <property type="entry name" value="PROTEIN CBG15573-RELATED"/>
    <property type="match status" value="1"/>
</dbReference>
<dbReference type="Proteomes" id="UP000001940">
    <property type="component" value="Chromosome X"/>
</dbReference>
<dbReference type="OrthoDB" id="5855705at2759"/>